<feature type="region of interest" description="Disordered" evidence="1">
    <location>
        <begin position="438"/>
        <end position="460"/>
    </location>
</feature>
<reference evidence="2 3" key="1">
    <citation type="journal article" date="2019" name="Sci. Rep.">
        <title>Comparative genomics of chytrid fungi reveal insights into the obligate biotrophic and pathogenic lifestyle of Synchytrium endobioticum.</title>
        <authorList>
            <person name="van de Vossenberg B.T.L.H."/>
            <person name="Warris S."/>
            <person name="Nguyen H.D.T."/>
            <person name="van Gent-Pelzer M.P.E."/>
            <person name="Joly D.L."/>
            <person name="van de Geest H.C."/>
            <person name="Bonants P.J.M."/>
            <person name="Smith D.S."/>
            <person name="Levesque C.A."/>
            <person name="van der Lee T.A.J."/>
        </authorList>
    </citation>
    <scope>NUCLEOTIDE SEQUENCE [LARGE SCALE GENOMIC DNA]</scope>
    <source>
        <strain evidence="2 3">MB42</strain>
    </source>
</reference>
<proteinExistence type="predicted"/>
<organism evidence="2 3">
    <name type="scientific">Synchytrium endobioticum</name>
    <dbReference type="NCBI Taxonomy" id="286115"/>
    <lineage>
        <taxon>Eukaryota</taxon>
        <taxon>Fungi</taxon>
        <taxon>Fungi incertae sedis</taxon>
        <taxon>Chytridiomycota</taxon>
        <taxon>Chytridiomycota incertae sedis</taxon>
        <taxon>Chytridiomycetes</taxon>
        <taxon>Synchytriales</taxon>
        <taxon>Synchytriaceae</taxon>
        <taxon>Synchytrium</taxon>
    </lineage>
</organism>
<gene>
    <name evidence="2" type="ORF">SeMB42_g05772</name>
</gene>
<protein>
    <submittedName>
        <fullName evidence="2">Uncharacterized protein</fullName>
    </submittedName>
</protein>
<evidence type="ECO:0000256" key="1">
    <source>
        <dbReference type="SAM" id="MobiDB-lite"/>
    </source>
</evidence>
<accession>A0A507CPH4</accession>
<evidence type="ECO:0000313" key="2">
    <source>
        <dbReference type="EMBL" id="TPX41031.1"/>
    </source>
</evidence>
<feature type="region of interest" description="Disordered" evidence="1">
    <location>
        <begin position="376"/>
        <end position="404"/>
    </location>
</feature>
<feature type="region of interest" description="Disordered" evidence="1">
    <location>
        <begin position="288"/>
        <end position="342"/>
    </location>
</feature>
<dbReference type="Proteomes" id="UP000317494">
    <property type="component" value="Unassembled WGS sequence"/>
</dbReference>
<feature type="region of interest" description="Disordered" evidence="1">
    <location>
        <begin position="508"/>
        <end position="585"/>
    </location>
</feature>
<feature type="compositionally biased region" description="Polar residues" evidence="1">
    <location>
        <begin position="298"/>
        <end position="309"/>
    </location>
</feature>
<name>A0A507CPH4_9FUNG</name>
<keyword evidence="3" id="KW-1185">Reference proteome</keyword>
<dbReference type="VEuPathDB" id="FungiDB:SeMB42_g05772"/>
<evidence type="ECO:0000313" key="3">
    <source>
        <dbReference type="Proteomes" id="UP000317494"/>
    </source>
</evidence>
<feature type="compositionally biased region" description="Basic residues" evidence="1">
    <location>
        <begin position="526"/>
        <end position="542"/>
    </location>
</feature>
<feature type="compositionally biased region" description="Acidic residues" evidence="1">
    <location>
        <begin position="730"/>
        <end position="740"/>
    </location>
</feature>
<dbReference type="EMBL" id="QEAN01000289">
    <property type="protein sequence ID" value="TPX41031.1"/>
    <property type="molecule type" value="Genomic_DNA"/>
</dbReference>
<sequence>MDRHISNTAKYKAMLDEKSSVKKATEEAIRKGVQIEGGTSTRIPFTDDEEKEIRRCRLEYGRQWLDNIRLANRTRAQLINKANAMSRRDTESQQGYVGTPSYIDCSLHRLSAHAWSTIATPQNGDRSRQHCAHDWISYIITIMAPELLLEVDDPDYEAAFNEALARLSSSRAPSISAITPSNNNKLLSAPFNLPRHLTQRYSNRPFQFPFPASKESLDSSSSCISASASASASLPTTTNSVGHSPIFIDDSPIFHAPAPPPLYCKVTTPHLPQSKSMQSPHVCILSSPIPSRDHSSSQGTAKTVLTSKGKTAAQDVSPGAPPSSPPNFFHKRTSSATESTRTTVLAAPTPLDEIKLSSILNPPQSPIPIAIPNPTAVQQSPPIPAAAHQGDTGILNTNPATPFVPYRNRRTRRRIDSPASSAERSIHKRLQYFSVLSSPDHSQPVKRPGRRTKGPLIKSPLTCHVSHDNGIPTVDLVSPARELTRLRKVDFTSSPLKQVDNYVVEDHCEQDGHSQNSKPRLERLINKRARGKNPRKLPRQRQVRLLEEATTVEQDPPRIKGGPRLVSDTFAHNSRPYNKRPTNPFIDHEAQESLSDGEGGRIDSRLIASDDENDSDPDLNKELEGFVCDDDDVTFHPSANPEFIAQHHPAATQVIAMYHDSIRNRGRVAANHNSRVGRYYRIQDILEYEDWEVPLVNEDELVAGDDSFVIDDDGAGYIEGGSDDLWSSEVENEQDPDSDFQDSPKRVVQARLE</sequence>
<feature type="region of interest" description="Disordered" evidence="1">
    <location>
        <begin position="713"/>
        <end position="753"/>
    </location>
</feature>
<dbReference type="AlphaFoldDB" id="A0A507CPH4"/>
<comment type="caution">
    <text evidence="2">The sequence shown here is derived from an EMBL/GenBank/DDBJ whole genome shotgun (WGS) entry which is preliminary data.</text>
</comment>